<sequence length="128" mass="14363">MNWTTLVIGASPNPARYSYLAVMQLQKHGYPVIALGQHEGTIGNIRIQTSWPEHIAVHTVSLYLHPRHQHLYRDKLLQLHPVRVIFNPGTENPELEAVLQQAGISVIEACTLVLLSTHQFETAGLNNK</sequence>
<organism evidence="2 3">
    <name type="scientific">Thermoflavifilum thermophilum</name>
    <dbReference type="NCBI Taxonomy" id="1393122"/>
    <lineage>
        <taxon>Bacteria</taxon>
        <taxon>Pseudomonadati</taxon>
        <taxon>Bacteroidota</taxon>
        <taxon>Chitinophagia</taxon>
        <taxon>Chitinophagales</taxon>
        <taxon>Chitinophagaceae</taxon>
        <taxon>Thermoflavifilum</taxon>
    </lineage>
</organism>
<dbReference type="OrthoDB" id="708726at2"/>
<evidence type="ECO:0000313" key="3">
    <source>
        <dbReference type="Proteomes" id="UP000199537"/>
    </source>
</evidence>
<accession>A0A1I7N6M6</accession>
<dbReference type="EMBL" id="FPCJ01000001">
    <property type="protein sequence ID" value="SFV30314.1"/>
    <property type="molecule type" value="Genomic_DNA"/>
</dbReference>
<proteinExistence type="predicted"/>
<dbReference type="STRING" id="1393122.SAMN05660895_0758"/>
<dbReference type="Proteomes" id="UP000199537">
    <property type="component" value="Unassembled WGS sequence"/>
</dbReference>
<protein>
    <recommendedName>
        <fullName evidence="1">CoA-binding domain-containing protein</fullName>
    </recommendedName>
</protein>
<dbReference type="InterPro" id="IPR036291">
    <property type="entry name" value="NAD(P)-bd_dom_sf"/>
</dbReference>
<dbReference type="Pfam" id="PF13380">
    <property type="entry name" value="CoA_binding_2"/>
    <property type="match status" value="1"/>
</dbReference>
<evidence type="ECO:0000259" key="1">
    <source>
        <dbReference type="Pfam" id="PF13380"/>
    </source>
</evidence>
<keyword evidence="3" id="KW-1185">Reference proteome</keyword>
<feature type="domain" description="CoA-binding" evidence="1">
    <location>
        <begin position="4"/>
        <end position="114"/>
    </location>
</feature>
<dbReference type="AlphaFoldDB" id="A0A1I7N6M6"/>
<reference evidence="3" key="1">
    <citation type="submission" date="2016-10" db="EMBL/GenBank/DDBJ databases">
        <authorList>
            <person name="Varghese N."/>
            <person name="Submissions S."/>
        </authorList>
    </citation>
    <scope>NUCLEOTIDE SEQUENCE [LARGE SCALE GENOMIC DNA]</scope>
    <source>
        <strain evidence="3">DSM 14807</strain>
    </source>
</reference>
<dbReference type="Gene3D" id="3.40.50.720">
    <property type="entry name" value="NAD(P)-binding Rossmann-like Domain"/>
    <property type="match status" value="1"/>
</dbReference>
<dbReference type="SUPFAM" id="SSF51735">
    <property type="entry name" value="NAD(P)-binding Rossmann-fold domains"/>
    <property type="match status" value="1"/>
</dbReference>
<dbReference type="InterPro" id="IPR003781">
    <property type="entry name" value="CoA-bd"/>
</dbReference>
<gene>
    <name evidence="2" type="ORF">SAMN05660895_0758</name>
</gene>
<name>A0A1I7N6M6_9BACT</name>
<dbReference type="RefSeq" id="WP_092457923.1">
    <property type="nucleotide sequence ID" value="NZ_FPCJ01000001.1"/>
</dbReference>
<evidence type="ECO:0000313" key="2">
    <source>
        <dbReference type="EMBL" id="SFV30314.1"/>
    </source>
</evidence>